<dbReference type="AlphaFoldDB" id="A0A6J7LMG6"/>
<evidence type="ECO:0000259" key="2">
    <source>
        <dbReference type="Pfam" id="PF08338"/>
    </source>
</evidence>
<dbReference type="InterPro" id="IPR001509">
    <property type="entry name" value="Epimerase_deHydtase"/>
</dbReference>
<protein>
    <submittedName>
        <fullName evidence="3">Unannotated protein</fullName>
    </submittedName>
</protein>
<dbReference type="SUPFAM" id="SSF51735">
    <property type="entry name" value="NAD(P)-binding Rossmann-fold domains"/>
    <property type="match status" value="1"/>
</dbReference>
<feature type="domain" description="DUF1731" evidence="2">
    <location>
        <begin position="248"/>
        <end position="292"/>
    </location>
</feature>
<evidence type="ECO:0000259" key="1">
    <source>
        <dbReference type="Pfam" id="PF01370"/>
    </source>
</evidence>
<evidence type="ECO:0000313" key="3">
    <source>
        <dbReference type="EMBL" id="CAB4969890.1"/>
    </source>
</evidence>
<dbReference type="PANTHER" id="PTHR11092">
    <property type="entry name" value="SUGAR NUCLEOTIDE EPIMERASE RELATED"/>
    <property type="match status" value="1"/>
</dbReference>
<reference evidence="3" key="1">
    <citation type="submission" date="2020-05" db="EMBL/GenBank/DDBJ databases">
        <authorList>
            <person name="Chiriac C."/>
            <person name="Salcher M."/>
            <person name="Ghai R."/>
            <person name="Kavagutti S V."/>
        </authorList>
    </citation>
    <scope>NUCLEOTIDE SEQUENCE</scope>
</reference>
<dbReference type="Gene3D" id="3.40.50.720">
    <property type="entry name" value="NAD(P)-binding Rossmann-like Domain"/>
    <property type="match status" value="1"/>
</dbReference>
<dbReference type="InterPro" id="IPR010099">
    <property type="entry name" value="SDR39U1"/>
</dbReference>
<gene>
    <name evidence="3" type="ORF">UFOPK3772_03284</name>
</gene>
<dbReference type="Pfam" id="PF01370">
    <property type="entry name" value="Epimerase"/>
    <property type="match status" value="1"/>
</dbReference>
<name>A0A6J7LMG6_9ZZZZ</name>
<dbReference type="InterPro" id="IPR013549">
    <property type="entry name" value="DUF1731"/>
</dbReference>
<organism evidence="3">
    <name type="scientific">freshwater metagenome</name>
    <dbReference type="NCBI Taxonomy" id="449393"/>
    <lineage>
        <taxon>unclassified sequences</taxon>
        <taxon>metagenomes</taxon>
        <taxon>ecological metagenomes</taxon>
    </lineage>
</organism>
<dbReference type="Pfam" id="PF08338">
    <property type="entry name" value="DUF1731"/>
    <property type="match status" value="1"/>
</dbReference>
<feature type="domain" description="NAD-dependent epimerase/dehydratase" evidence="1">
    <location>
        <begin position="3"/>
        <end position="212"/>
    </location>
</feature>
<proteinExistence type="predicted"/>
<dbReference type="InterPro" id="IPR036291">
    <property type="entry name" value="NAD(P)-bd_dom_sf"/>
</dbReference>
<sequence>MKIAITGASGLIGSALVPHLRSQGNEVVRLVRRPATAPDEVTWDPAAGTVDLTGLQGAEAVVHLAGAGVGDHRWTDEYKRQILDSRVDGTRTIVTAISRLDVAPKVLISGSAIGWYGETGDRRVDETDPAGTGFLADVVRAWEATADPAEQAGIRVVHARTGLVVAKEGGAWARMFPLFKLGLGGKLGSGRQYWSWISLPDEVRAIDYLLTNESITGPVNLTAPNPATNAEVTAAMGQVLGRPTLIPAPAFALKAVLGEFSTEVLGSARVIPAVLERAGFTWGDTTIASAIRTALESAKHNQSAGR</sequence>
<dbReference type="NCBIfam" id="TIGR01777">
    <property type="entry name" value="yfcH"/>
    <property type="match status" value="1"/>
</dbReference>
<dbReference type="PANTHER" id="PTHR11092:SF0">
    <property type="entry name" value="EPIMERASE FAMILY PROTEIN SDR39U1"/>
    <property type="match status" value="1"/>
</dbReference>
<dbReference type="EMBL" id="CAFBNE010000182">
    <property type="protein sequence ID" value="CAB4969890.1"/>
    <property type="molecule type" value="Genomic_DNA"/>
</dbReference>
<accession>A0A6J7LMG6</accession>